<dbReference type="SUPFAM" id="SSF56349">
    <property type="entry name" value="DNA breaking-rejoining enzymes"/>
    <property type="match status" value="1"/>
</dbReference>
<dbReference type="BioCyc" id="OSPL709991:G1GRN-3720-MONOMER"/>
<dbReference type="STRING" id="709991.Odosp_3640"/>
<dbReference type="KEGG" id="osp:Odosp_3640"/>
<keyword evidence="1" id="KW-0238">DNA-binding</keyword>
<feature type="domain" description="Phage integrase SAM-like" evidence="2">
    <location>
        <begin position="94"/>
        <end position="174"/>
    </location>
</feature>
<organism evidence="3 4">
    <name type="scientific">Odoribacter splanchnicus (strain ATCC 29572 / DSM 20712 / CIP 104287 / JCM 15291 / NCTC 10825 / 1651/6)</name>
    <name type="common">Bacteroides splanchnicus</name>
    <dbReference type="NCBI Taxonomy" id="709991"/>
    <lineage>
        <taxon>Bacteria</taxon>
        <taxon>Pseudomonadati</taxon>
        <taxon>Bacteroidota</taxon>
        <taxon>Bacteroidia</taxon>
        <taxon>Bacteroidales</taxon>
        <taxon>Odoribacteraceae</taxon>
        <taxon>Odoribacter</taxon>
    </lineage>
</organism>
<evidence type="ECO:0000313" key="4">
    <source>
        <dbReference type="Proteomes" id="UP000006657"/>
    </source>
</evidence>
<accession>F9Z3F7</accession>
<reference evidence="3 4" key="1">
    <citation type="journal article" date="2011" name="Stand. Genomic Sci.">
        <title>Complete genome sequence of Odoribacter splanchnicus type strain (1651/6).</title>
        <authorList>
            <consortium name="US DOE Joint Genome Institute (JGI-PGF)"/>
            <person name="Goker M."/>
            <person name="Gronow S."/>
            <person name="Zeytun A."/>
            <person name="Nolan M."/>
            <person name="Lucas S."/>
            <person name="Lapidus A."/>
            <person name="Hammon N."/>
            <person name="Deshpande S."/>
            <person name="Cheng J.F."/>
            <person name="Pitluck S."/>
            <person name="Liolios K."/>
            <person name="Pagani I."/>
            <person name="Ivanova N."/>
            <person name="Mavromatis K."/>
            <person name="Ovchinikova G."/>
            <person name="Pati A."/>
            <person name="Tapia R."/>
            <person name="Han C."/>
            <person name="Goodwin L."/>
            <person name="Chen A."/>
            <person name="Palaniappan K."/>
            <person name="Land M."/>
            <person name="Hauser L."/>
            <person name="Jeffries C.D."/>
            <person name="Brambilla E.M."/>
            <person name="Rohde M."/>
            <person name="Detter J.C."/>
            <person name="Woyke T."/>
            <person name="Bristow J."/>
            <person name="Markowitz V."/>
            <person name="Hugenholtz P."/>
            <person name="Eisen J.A."/>
            <person name="Kyrpides N.C."/>
            <person name="Klenk H.P."/>
        </authorList>
    </citation>
    <scope>NUCLEOTIDE SEQUENCE [LARGE SCALE GENOMIC DNA]</scope>
    <source>
        <strain evidence="4">ATCC 29572 / DSM 20712 / JCM 15291 / NCTC 10825 / 1651/6</strain>
    </source>
</reference>
<dbReference type="InterPro" id="IPR011010">
    <property type="entry name" value="DNA_brk_join_enz"/>
</dbReference>
<sequence>MTTLKAMVRKPRTDGLYSVYIRIVHNRKPGYIKTDKIVDANHVSNGEITDPVVNEFCAMIIRQYSDRLNRVDASLWSVSEVVDYLLKADEELCFSEYAQFFIRKIESEGRDRTAKNYKLAVCHLERYLGTTQIMFGHMSSTVLKKWIESLALTNRAKEMYPTCIRQIFNSAITEYNDEERDIVRIKFNPWHKIKIPKADTTLKRAISAEACREFFNRPLPVSKMISSLPELGRDVALLSICLGGMNSVDLYELKKTNYRNGIISYKRAKVRNSRRDEGYMEMRVEPFIQSTFDKYLSTDENEEYLFNFHSRYSNSDSFNANVNIGIRKICKDMGMTKDDCYRFYTAKHHTISI</sequence>
<proteinExistence type="predicted"/>
<gene>
    <name evidence="3" type="ordered locus">Odosp_3640</name>
</gene>
<dbReference type="Pfam" id="PF13102">
    <property type="entry name" value="Phage_int_SAM_5"/>
    <property type="match status" value="1"/>
</dbReference>
<evidence type="ECO:0000313" key="3">
    <source>
        <dbReference type="EMBL" id="ADY34585.1"/>
    </source>
</evidence>
<dbReference type="GO" id="GO:0003677">
    <property type="term" value="F:DNA binding"/>
    <property type="evidence" value="ECO:0007669"/>
    <property type="project" value="UniProtKB-KW"/>
</dbReference>
<protein>
    <submittedName>
        <fullName evidence="3">Transposase</fullName>
    </submittedName>
</protein>
<evidence type="ECO:0000256" key="1">
    <source>
        <dbReference type="ARBA" id="ARBA00023125"/>
    </source>
</evidence>
<dbReference type="EMBL" id="CP002544">
    <property type="protein sequence ID" value="ADY34585.1"/>
    <property type="molecule type" value="Genomic_DNA"/>
</dbReference>
<dbReference type="eggNOG" id="COG0582">
    <property type="taxonomic scope" value="Bacteria"/>
</dbReference>
<evidence type="ECO:0000259" key="2">
    <source>
        <dbReference type="Pfam" id="PF13102"/>
    </source>
</evidence>
<dbReference type="HOGENOM" id="CLU_033139_8_0_10"/>
<keyword evidence="4" id="KW-1185">Reference proteome</keyword>
<name>F9Z3F7_ODOSD</name>
<dbReference type="Gene3D" id="1.10.150.130">
    <property type="match status" value="1"/>
</dbReference>
<dbReference type="PaxDb" id="709991-Odosp_3640"/>
<dbReference type="AlphaFoldDB" id="F9Z3F7"/>
<dbReference type="Proteomes" id="UP000006657">
    <property type="component" value="Chromosome"/>
</dbReference>
<dbReference type="InterPro" id="IPR010998">
    <property type="entry name" value="Integrase_recombinase_N"/>
</dbReference>
<dbReference type="InterPro" id="IPR025269">
    <property type="entry name" value="SAM-like_dom"/>
</dbReference>